<evidence type="ECO:0000259" key="6">
    <source>
        <dbReference type="Pfam" id="PF13505"/>
    </source>
</evidence>
<evidence type="ECO:0000256" key="5">
    <source>
        <dbReference type="SAM" id="SignalP"/>
    </source>
</evidence>
<name>A0A918R5U3_9SPHN</name>
<evidence type="ECO:0000256" key="4">
    <source>
        <dbReference type="ARBA" id="ARBA00038306"/>
    </source>
</evidence>
<evidence type="ECO:0000313" key="8">
    <source>
        <dbReference type="Proteomes" id="UP000634139"/>
    </source>
</evidence>
<organism evidence="7 8">
    <name type="scientific">Novosphingobium arvoryzae</name>
    <dbReference type="NCBI Taxonomy" id="1256514"/>
    <lineage>
        <taxon>Bacteria</taxon>
        <taxon>Pseudomonadati</taxon>
        <taxon>Pseudomonadota</taxon>
        <taxon>Alphaproteobacteria</taxon>
        <taxon>Sphingomonadales</taxon>
        <taxon>Sphingomonadaceae</taxon>
        <taxon>Novosphingobium</taxon>
    </lineage>
</organism>
<dbReference type="EMBL" id="BMZD01000001">
    <property type="protein sequence ID" value="GGZ88275.1"/>
    <property type="molecule type" value="Genomic_DNA"/>
</dbReference>
<dbReference type="AlphaFoldDB" id="A0A918R5U3"/>
<dbReference type="RefSeq" id="WP_189538725.1">
    <property type="nucleotide sequence ID" value="NZ_BMZD01000001.1"/>
</dbReference>
<comment type="subcellular location">
    <subcellularLocation>
        <location evidence="1">Membrane</location>
    </subcellularLocation>
</comment>
<dbReference type="PROSITE" id="PS51257">
    <property type="entry name" value="PROKAR_LIPOPROTEIN"/>
    <property type="match status" value="1"/>
</dbReference>
<comment type="caution">
    <text evidence="7">The sequence shown here is derived from an EMBL/GenBank/DDBJ whole genome shotgun (WGS) entry which is preliminary data.</text>
</comment>
<evidence type="ECO:0000313" key="7">
    <source>
        <dbReference type="EMBL" id="GGZ88275.1"/>
    </source>
</evidence>
<evidence type="ECO:0000256" key="3">
    <source>
        <dbReference type="ARBA" id="ARBA00023136"/>
    </source>
</evidence>
<dbReference type="PANTHER" id="PTHR34001">
    <property type="entry name" value="BLL7405 PROTEIN"/>
    <property type="match status" value="1"/>
</dbReference>
<accession>A0A918R5U3</accession>
<dbReference type="GO" id="GO:0016020">
    <property type="term" value="C:membrane"/>
    <property type="evidence" value="ECO:0007669"/>
    <property type="project" value="UniProtKB-SubCell"/>
</dbReference>
<proteinExistence type="inferred from homology"/>
<dbReference type="PANTHER" id="PTHR34001:SF3">
    <property type="entry name" value="BLL7405 PROTEIN"/>
    <property type="match status" value="1"/>
</dbReference>
<keyword evidence="2 5" id="KW-0732">Signal</keyword>
<feature type="signal peptide" evidence="5">
    <location>
        <begin position="1"/>
        <end position="27"/>
    </location>
</feature>
<feature type="chain" id="PRO_5037368304" description="Outer membrane protein beta-barrel domain-containing protein" evidence="5">
    <location>
        <begin position="28"/>
        <end position="238"/>
    </location>
</feature>
<dbReference type="Gene3D" id="2.40.160.20">
    <property type="match status" value="1"/>
</dbReference>
<evidence type="ECO:0000256" key="1">
    <source>
        <dbReference type="ARBA" id="ARBA00004370"/>
    </source>
</evidence>
<reference evidence="7" key="2">
    <citation type="submission" date="2020-09" db="EMBL/GenBank/DDBJ databases">
        <authorList>
            <person name="Sun Q."/>
            <person name="Kim S."/>
        </authorList>
    </citation>
    <scope>NUCLEOTIDE SEQUENCE</scope>
    <source>
        <strain evidence="7">KCTC 32422</strain>
    </source>
</reference>
<feature type="domain" description="Outer membrane protein beta-barrel" evidence="6">
    <location>
        <begin position="15"/>
        <end position="238"/>
    </location>
</feature>
<dbReference type="InterPro" id="IPR011250">
    <property type="entry name" value="OMP/PagP_B-barrel"/>
</dbReference>
<evidence type="ECO:0000256" key="2">
    <source>
        <dbReference type="ARBA" id="ARBA00022729"/>
    </source>
</evidence>
<protein>
    <recommendedName>
        <fullName evidence="6">Outer membrane protein beta-barrel domain-containing protein</fullName>
    </recommendedName>
</protein>
<dbReference type="SUPFAM" id="SSF56925">
    <property type="entry name" value="OMPA-like"/>
    <property type="match status" value="1"/>
</dbReference>
<dbReference type="InterPro" id="IPR027385">
    <property type="entry name" value="Beta-barrel_OMP"/>
</dbReference>
<dbReference type="InterPro" id="IPR051692">
    <property type="entry name" value="OMP-like"/>
</dbReference>
<sequence>MNKNSAIMRLATCGLFLAACSSPAALAQSAPPSGTFYAGAHATYDKDSNLWDDVAVGYLGEHSSDGVHFGAQLGYDLDLGPLFVGAVATFRPNGVSGEHKDLQFSDNIPQYDRSDEKWNAQFAGRAGVSTAGFRLYGKTGLALSRKRYTIIGYLVENEVFSSKTTTRSGWLLGAGVERDLAPHIAVFIDYTHADYGYRTVNFSCPTADSACGPAGSSVIPIRLDDKTGNVSVGFNLRF</sequence>
<comment type="similarity">
    <text evidence="4">Belongs to the Omp25/RopB family.</text>
</comment>
<dbReference type="Pfam" id="PF13505">
    <property type="entry name" value="OMP_b-brl"/>
    <property type="match status" value="1"/>
</dbReference>
<gene>
    <name evidence="7" type="ORF">GCM10011617_03900</name>
</gene>
<reference evidence="7" key="1">
    <citation type="journal article" date="2014" name="Int. J. Syst. Evol. Microbiol.">
        <title>Complete genome sequence of Corynebacterium casei LMG S-19264T (=DSM 44701T), isolated from a smear-ripened cheese.</title>
        <authorList>
            <consortium name="US DOE Joint Genome Institute (JGI-PGF)"/>
            <person name="Walter F."/>
            <person name="Albersmeier A."/>
            <person name="Kalinowski J."/>
            <person name="Ruckert C."/>
        </authorList>
    </citation>
    <scope>NUCLEOTIDE SEQUENCE</scope>
    <source>
        <strain evidence="7">KCTC 32422</strain>
    </source>
</reference>
<keyword evidence="8" id="KW-1185">Reference proteome</keyword>
<dbReference type="Proteomes" id="UP000634139">
    <property type="component" value="Unassembled WGS sequence"/>
</dbReference>
<keyword evidence="3" id="KW-0472">Membrane</keyword>